<dbReference type="Proteomes" id="UP000527616">
    <property type="component" value="Unassembled WGS sequence"/>
</dbReference>
<name>A0A7Z0DBS4_9ACTN</name>
<dbReference type="Pfam" id="PF01903">
    <property type="entry name" value="CbiX"/>
    <property type="match status" value="1"/>
</dbReference>
<dbReference type="GO" id="GO:0046872">
    <property type="term" value="F:metal ion binding"/>
    <property type="evidence" value="ECO:0007669"/>
    <property type="project" value="UniProtKB-KW"/>
</dbReference>
<keyword evidence="1" id="KW-0479">Metal-binding</keyword>
<accession>A0A7Z0DBS4</accession>
<protein>
    <submittedName>
        <fullName evidence="3">Sirohydrochlorin ferrochelatase</fullName>
    </submittedName>
</protein>
<organism evidence="3 4">
    <name type="scientific">Naumannella cuiyingiana</name>
    <dbReference type="NCBI Taxonomy" id="1347891"/>
    <lineage>
        <taxon>Bacteria</taxon>
        <taxon>Bacillati</taxon>
        <taxon>Actinomycetota</taxon>
        <taxon>Actinomycetes</taxon>
        <taxon>Propionibacteriales</taxon>
        <taxon>Propionibacteriaceae</taxon>
        <taxon>Naumannella</taxon>
    </lineage>
</organism>
<proteinExistence type="predicted"/>
<dbReference type="GO" id="GO:0016829">
    <property type="term" value="F:lyase activity"/>
    <property type="evidence" value="ECO:0007669"/>
    <property type="project" value="UniProtKB-KW"/>
</dbReference>
<sequence length="265" mass="27878">MNAPTLVVLAAGSSDSQVNQVAHAMRVGLQAMRPELDVRAAFLDHCPPTGPQVVSHLARAGVREIAFVPALLSSPFATDERVATLVRRTRATHPEIRTAVAGSIGPEASLLSRVDAQLRQALRRARATELDGLVLLAEGTPDSRGAALVARRARQWGQHHKLPCVPVFTDAGAGAMAEALHSLYAQGRRNVAVGSLCLTADAHWVERAEQARSAGVVAVGDPLGADETVLDLALARYAVAAMELVDFGFDETAEPARPSLSVVGA</sequence>
<evidence type="ECO:0000256" key="2">
    <source>
        <dbReference type="ARBA" id="ARBA00023239"/>
    </source>
</evidence>
<keyword evidence="4" id="KW-1185">Reference proteome</keyword>
<evidence type="ECO:0000313" key="3">
    <source>
        <dbReference type="EMBL" id="NYI72617.1"/>
    </source>
</evidence>
<keyword evidence="2" id="KW-0456">Lyase</keyword>
<dbReference type="RefSeq" id="WP_179446253.1">
    <property type="nucleotide sequence ID" value="NZ_JACBZS010000001.1"/>
</dbReference>
<reference evidence="3 4" key="1">
    <citation type="submission" date="2020-07" db="EMBL/GenBank/DDBJ databases">
        <title>Sequencing the genomes of 1000 actinobacteria strains.</title>
        <authorList>
            <person name="Klenk H.-P."/>
        </authorList>
    </citation>
    <scope>NUCLEOTIDE SEQUENCE [LARGE SCALE GENOMIC DNA]</scope>
    <source>
        <strain evidence="3 4">DSM 103164</strain>
    </source>
</reference>
<dbReference type="Gene3D" id="3.40.50.1400">
    <property type="match status" value="2"/>
</dbReference>
<dbReference type="PANTHER" id="PTHR33542">
    <property type="entry name" value="SIROHYDROCHLORIN FERROCHELATASE, CHLOROPLASTIC"/>
    <property type="match status" value="1"/>
</dbReference>
<dbReference type="SUPFAM" id="SSF53800">
    <property type="entry name" value="Chelatase"/>
    <property type="match status" value="2"/>
</dbReference>
<dbReference type="InterPro" id="IPR050963">
    <property type="entry name" value="Sirohydro_Cobaltochel/CbiX"/>
</dbReference>
<comment type="caution">
    <text evidence="3">The sequence shown here is derived from an EMBL/GenBank/DDBJ whole genome shotgun (WGS) entry which is preliminary data.</text>
</comment>
<dbReference type="PANTHER" id="PTHR33542:SF5">
    <property type="entry name" value="FERROCHELATASE CHE1"/>
    <property type="match status" value="1"/>
</dbReference>
<dbReference type="CDD" id="cd03416">
    <property type="entry name" value="CbiX_SirB_N"/>
    <property type="match status" value="1"/>
</dbReference>
<dbReference type="AlphaFoldDB" id="A0A7Z0DBS4"/>
<evidence type="ECO:0000256" key="1">
    <source>
        <dbReference type="ARBA" id="ARBA00022723"/>
    </source>
</evidence>
<evidence type="ECO:0000313" key="4">
    <source>
        <dbReference type="Proteomes" id="UP000527616"/>
    </source>
</evidence>
<dbReference type="InterPro" id="IPR002762">
    <property type="entry name" value="CbiX-like"/>
</dbReference>
<gene>
    <name evidence="3" type="ORF">GGQ54_003177</name>
</gene>
<dbReference type="EMBL" id="JACBZS010000001">
    <property type="protein sequence ID" value="NYI72617.1"/>
    <property type="molecule type" value="Genomic_DNA"/>
</dbReference>